<dbReference type="Gene3D" id="3.40.50.880">
    <property type="match status" value="1"/>
</dbReference>
<name>A0ABU2DP84_9MICC</name>
<dbReference type="PROSITE" id="PS51273">
    <property type="entry name" value="GATASE_TYPE_1"/>
    <property type="match status" value="1"/>
</dbReference>
<dbReference type="SUPFAM" id="SSF52317">
    <property type="entry name" value="Class I glutamine amidotransferase-like"/>
    <property type="match status" value="1"/>
</dbReference>
<sequence length="221" mass="23151">MNVPQLGVLGLQGAVAEHVRALQACGAAVRTVRRPAELEGLDGLVVPGGESTAMARLAAPVGLLPAVRAAAGQGMAVFGTCAGLILLAEEVVDAQALQGYDRIGGLDITVRRNGYGSQLDSFTTELSLSGLSASDPSATGLEEPLPAVFIRAPVIERTGDDVDVLAEHRGAPVVVRQRKLLAASFHPELTRDRRLHRFFVEMTRQSRPSASATPADSVKLA</sequence>
<dbReference type="EC" id="4.3.3.6" evidence="7"/>
<comment type="catalytic activity">
    <reaction evidence="7">
        <text>aldehydo-D-ribose 5-phosphate + D-glyceraldehyde 3-phosphate + L-glutamine = pyridoxal 5'-phosphate + L-glutamate + phosphate + 3 H2O + H(+)</text>
        <dbReference type="Rhea" id="RHEA:31507"/>
        <dbReference type="ChEBI" id="CHEBI:15377"/>
        <dbReference type="ChEBI" id="CHEBI:15378"/>
        <dbReference type="ChEBI" id="CHEBI:29985"/>
        <dbReference type="ChEBI" id="CHEBI:43474"/>
        <dbReference type="ChEBI" id="CHEBI:58273"/>
        <dbReference type="ChEBI" id="CHEBI:58359"/>
        <dbReference type="ChEBI" id="CHEBI:59776"/>
        <dbReference type="ChEBI" id="CHEBI:597326"/>
        <dbReference type="EC" id="4.3.3.6"/>
    </reaction>
</comment>
<dbReference type="InterPro" id="IPR002161">
    <property type="entry name" value="PdxT/SNO"/>
</dbReference>
<evidence type="ECO:0000256" key="7">
    <source>
        <dbReference type="HAMAP-Rule" id="MF_01615"/>
    </source>
</evidence>
<dbReference type="Pfam" id="PF01174">
    <property type="entry name" value="SNO"/>
    <property type="match status" value="1"/>
</dbReference>
<dbReference type="GO" id="GO:0004359">
    <property type="term" value="F:glutaminase activity"/>
    <property type="evidence" value="ECO:0007669"/>
    <property type="project" value="UniProtKB-EC"/>
</dbReference>
<feature type="binding site" evidence="7">
    <location>
        <position position="112"/>
    </location>
    <ligand>
        <name>L-glutamine</name>
        <dbReference type="ChEBI" id="CHEBI:58359"/>
    </ligand>
</feature>
<comment type="similarity">
    <text evidence="1 7">Belongs to the glutaminase PdxT/SNO family.</text>
</comment>
<evidence type="ECO:0000256" key="1">
    <source>
        <dbReference type="ARBA" id="ARBA00008345"/>
    </source>
</evidence>
<feature type="active site" description="Charge relay system" evidence="7">
    <location>
        <position position="186"/>
    </location>
</feature>
<keyword evidence="3 7" id="KW-0663">Pyridoxal phosphate</keyword>
<dbReference type="GO" id="GO:0036381">
    <property type="term" value="F:pyridoxal 5'-phosphate synthase (glutamine hydrolysing) activity"/>
    <property type="evidence" value="ECO:0007669"/>
    <property type="project" value="UniProtKB-EC"/>
</dbReference>
<evidence type="ECO:0000313" key="8">
    <source>
        <dbReference type="EMBL" id="MDR8018130.1"/>
    </source>
</evidence>
<dbReference type="InterPro" id="IPR021196">
    <property type="entry name" value="PdxT/SNO_CS"/>
</dbReference>
<dbReference type="PROSITE" id="PS51274">
    <property type="entry name" value="GATASE_COBBQ"/>
    <property type="match status" value="1"/>
</dbReference>
<gene>
    <name evidence="7 8" type="primary">pdxT</name>
    <name evidence="8" type="ORF">RIL96_00925</name>
</gene>
<evidence type="ECO:0000313" key="9">
    <source>
        <dbReference type="Proteomes" id="UP001251870"/>
    </source>
</evidence>
<feature type="binding site" evidence="7">
    <location>
        <begin position="150"/>
        <end position="151"/>
    </location>
    <ligand>
        <name>L-glutamine</name>
        <dbReference type="ChEBI" id="CHEBI:58359"/>
    </ligand>
</feature>
<dbReference type="PROSITE" id="PS51130">
    <property type="entry name" value="PDXT_SNO_2"/>
    <property type="match status" value="1"/>
</dbReference>
<dbReference type="PIRSF" id="PIRSF005639">
    <property type="entry name" value="Glut_amidoT_SNO"/>
    <property type="match status" value="1"/>
</dbReference>
<evidence type="ECO:0000256" key="5">
    <source>
        <dbReference type="ARBA" id="ARBA00023239"/>
    </source>
</evidence>
<keyword evidence="5 7" id="KW-0456">Lyase</keyword>
<keyword evidence="9" id="KW-1185">Reference proteome</keyword>
<evidence type="ECO:0000256" key="2">
    <source>
        <dbReference type="ARBA" id="ARBA00022801"/>
    </source>
</evidence>
<dbReference type="CDD" id="cd01749">
    <property type="entry name" value="GATase1_PB"/>
    <property type="match status" value="1"/>
</dbReference>
<comment type="catalytic activity">
    <reaction evidence="6 7">
        <text>L-glutamine + H2O = L-glutamate + NH4(+)</text>
        <dbReference type="Rhea" id="RHEA:15889"/>
        <dbReference type="ChEBI" id="CHEBI:15377"/>
        <dbReference type="ChEBI" id="CHEBI:28938"/>
        <dbReference type="ChEBI" id="CHEBI:29985"/>
        <dbReference type="ChEBI" id="CHEBI:58359"/>
        <dbReference type="EC" id="3.5.1.2"/>
    </reaction>
</comment>
<dbReference type="EMBL" id="JAVKGR010000001">
    <property type="protein sequence ID" value="MDR8018130.1"/>
    <property type="molecule type" value="Genomic_DNA"/>
</dbReference>
<dbReference type="RefSeq" id="WP_310547118.1">
    <property type="nucleotide sequence ID" value="NZ_JAVKGR010000001.1"/>
</dbReference>
<feature type="binding site" evidence="7">
    <location>
        <begin position="49"/>
        <end position="51"/>
    </location>
    <ligand>
        <name>L-glutamine</name>
        <dbReference type="ChEBI" id="CHEBI:58359"/>
    </ligand>
</feature>
<dbReference type="NCBIfam" id="TIGR03800">
    <property type="entry name" value="PLP_synth_Pdx2"/>
    <property type="match status" value="1"/>
</dbReference>
<protein>
    <recommendedName>
        <fullName evidence="7">Pyridoxal 5'-phosphate synthase subunit PdxT</fullName>
        <ecNumber evidence="7">4.3.3.6</ecNumber>
    </recommendedName>
    <alternativeName>
        <fullName evidence="7">Pdx2</fullName>
    </alternativeName>
    <alternativeName>
        <fullName evidence="7">Pyridoxal 5'-phosphate synthase glutaminase subunit</fullName>
        <ecNumber evidence="7">3.5.1.2</ecNumber>
    </alternativeName>
</protein>
<dbReference type="Proteomes" id="UP001251870">
    <property type="component" value="Unassembled WGS sequence"/>
</dbReference>
<comment type="subunit">
    <text evidence="7">In the presence of PdxS, forms a dodecamer of heterodimers. Only shows activity in the heterodimer.</text>
</comment>
<dbReference type="InterPro" id="IPR029062">
    <property type="entry name" value="Class_I_gatase-like"/>
</dbReference>
<dbReference type="EC" id="3.5.1.2" evidence="7"/>
<accession>A0ABU2DP84</accession>
<evidence type="ECO:0000256" key="4">
    <source>
        <dbReference type="ARBA" id="ARBA00022962"/>
    </source>
</evidence>
<dbReference type="HAMAP" id="MF_01615">
    <property type="entry name" value="PdxT"/>
    <property type="match status" value="1"/>
</dbReference>
<reference evidence="8 9" key="1">
    <citation type="submission" date="2023-09" db="EMBL/GenBank/DDBJ databases">
        <title>Description of three actinobacteria isolated from air of manufacturing shop in a pharmaceutical factory.</title>
        <authorList>
            <person name="Zhang D.-F."/>
        </authorList>
    </citation>
    <scope>NUCLEOTIDE SEQUENCE [LARGE SCALE GENOMIC DNA]</scope>
    <source>
        <strain evidence="8 9">LY-0111</strain>
    </source>
</reference>
<evidence type="ECO:0000256" key="6">
    <source>
        <dbReference type="ARBA" id="ARBA00049534"/>
    </source>
</evidence>
<dbReference type="PANTHER" id="PTHR31559">
    <property type="entry name" value="PYRIDOXAL 5'-PHOSPHATE SYNTHASE SUBUNIT SNO"/>
    <property type="match status" value="1"/>
</dbReference>
<evidence type="ECO:0000256" key="3">
    <source>
        <dbReference type="ARBA" id="ARBA00022898"/>
    </source>
</evidence>
<comment type="pathway">
    <text evidence="7">Cofactor biosynthesis; pyridoxal 5'-phosphate biosynthesis.</text>
</comment>
<keyword evidence="4 7" id="KW-0315">Glutamine amidotransferase</keyword>
<dbReference type="PANTHER" id="PTHR31559:SF0">
    <property type="entry name" value="PYRIDOXAL 5'-PHOSPHATE SYNTHASE SUBUNIT SNO1-RELATED"/>
    <property type="match status" value="1"/>
</dbReference>
<dbReference type="PROSITE" id="PS01236">
    <property type="entry name" value="PDXT_SNO_1"/>
    <property type="match status" value="1"/>
</dbReference>
<proteinExistence type="inferred from homology"/>
<organism evidence="8 9">
    <name type="scientific">Nesterenkonia aerolata</name>
    <dbReference type="NCBI Taxonomy" id="3074079"/>
    <lineage>
        <taxon>Bacteria</taxon>
        <taxon>Bacillati</taxon>
        <taxon>Actinomycetota</taxon>
        <taxon>Actinomycetes</taxon>
        <taxon>Micrococcales</taxon>
        <taxon>Micrococcaceae</taxon>
        <taxon>Nesterenkonia</taxon>
    </lineage>
</organism>
<keyword evidence="2 7" id="KW-0378">Hydrolase</keyword>
<comment type="function">
    <text evidence="7">Catalyzes the hydrolysis of glutamine to glutamate and ammonia as part of the biosynthesis of pyridoxal 5'-phosphate. The resulting ammonia molecule is channeled to the active site of PdxS.</text>
</comment>
<comment type="caution">
    <text evidence="8">The sequence shown here is derived from an EMBL/GenBank/DDBJ whole genome shotgun (WGS) entry which is preliminary data.</text>
</comment>
<feature type="active site" description="Nucleophile" evidence="7">
    <location>
        <position position="81"/>
    </location>
</feature>
<feature type="active site" description="Charge relay system" evidence="7">
    <location>
        <position position="188"/>
    </location>
</feature>